<dbReference type="EMBL" id="BMEL01000003">
    <property type="protein sequence ID" value="GGF24580.1"/>
    <property type="molecule type" value="Genomic_DNA"/>
</dbReference>
<gene>
    <name evidence="1" type="ORF">GCM10010954_24350</name>
</gene>
<evidence type="ECO:0000313" key="1">
    <source>
        <dbReference type="EMBL" id="GGF24580.1"/>
    </source>
</evidence>
<organism evidence="1 2">
    <name type="scientific">Halobacillus andaensis</name>
    <dbReference type="NCBI Taxonomy" id="1176239"/>
    <lineage>
        <taxon>Bacteria</taxon>
        <taxon>Bacillati</taxon>
        <taxon>Bacillota</taxon>
        <taxon>Bacilli</taxon>
        <taxon>Bacillales</taxon>
        <taxon>Bacillaceae</taxon>
        <taxon>Halobacillus</taxon>
    </lineage>
</organism>
<proteinExistence type="predicted"/>
<dbReference type="InterPro" id="IPR043749">
    <property type="entry name" value="DUF5694"/>
</dbReference>
<dbReference type="Proteomes" id="UP000660110">
    <property type="component" value="Unassembled WGS sequence"/>
</dbReference>
<keyword evidence="2" id="KW-1185">Reference proteome</keyword>
<evidence type="ECO:0000313" key="2">
    <source>
        <dbReference type="Proteomes" id="UP000660110"/>
    </source>
</evidence>
<accession>A0A917B745</accession>
<dbReference type="AlphaFoldDB" id="A0A917B745"/>
<reference evidence="1" key="2">
    <citation type="submission" date="2020-09" db="EMBL/GenBank/DDBJ databases">
        <authorList>
            <person name="Sun Q."/>
            <person name="Zhou Y."/>
        </authorList>
    </citation>
    <scope>NUCLEOTIDE SEQUENCE</scope>
    <source>
        <strain evidence="1">CGMCC 1.12153</strain>
    </source>
</reference>
<name>A0A917B745_HALAA</name>
<dbReference type="Pfam" id="PF18950">
    <property type="entry name" value="DUF5694"/>
    <property type="match status" value="1"/>
</dbReference>
<comment type="caution">
    <text evidence="1">The sequence shown here is derived from an EMBL/GenBank/DDBJ whole genome shotgun (WGS) entry which is preliminary data.</text>
</comment>
<protein>
    <submittedName>
        <fullName evidence="1">Uncharacterized protein</fullName>
    </submittedName>
</protein>
<dbReference type="RefSeq" id="WP_188377793.1">
    <property type="nucleotide sequence ID" value="NZ_BMEL01000003.1"/>
</dbReference>
<reference evidence="1" key="1">
    <citation type="journal article" date="2014" name="Int. J. Syst. Evol. Microbiol.">
        <title>Complete genome sequence of Corynebacterium casei LMG S-19264T (=DSM 44701T), isolated from a smear-ripened cheese.</title>
        <authorList>
            <consortium name="US DOE Joint Genome Institute (JGI-PGF)"/>
            <person name="Walter F."/>
            <person name="Albersmeier A."/>
            <person name="Kalinowski J."/>
            <person name="Ruckert C."/>
        </authorList>
    </citation>
    <scope>NUCLEOTIDE SEQUENCE</scope>
    <source>
        <strain evidence="1">CGMCC 1.12153</strain>
    </source>
</reference>
<sequence>MNKPEVLLMGTLHLAMEPDIVNHQKENIHEVVEALKAFHPTKIAVEKPFLIEEELDRKFAEYNEGNLIPSYDEVEQFAFPLAHYFELPALHPIDEIVDMSKPTLNQVFEWAKEHQTALFKEILDVQKILKEMEDTSSLLTILRSINDPAYISQLQRVYMKLSRVGDRQHQIGVKWLKQWHERDLAISANLSRIAEPNDRILVIIGGDHLHLIRQFLSDSKDFTLSSYIQYAP</sequence>